<dbReference type="SUPFAM" id="SSF52402">
    <property type="entry name" value="Adenine nucleotide alpha hydrolases-like"/>
    <property type="match status" value="2"/>
</dbReference>
<protein>
    <submittedName>
        <fullName evidence="1">Universal stress protein</fullName>
    </submittedName>
</protein>
<organism evidence="1 2">
    <name type="scientific">Phenylobacterium ferrooxidans</name>
    <dbReference type="NCBI Taxonomy" id="2982689"/>
    <lineage>
        <taxon>Bacteria</taxon>
        <taxon>Pseudomonadati</taxon>
        <taxon>Pseudomonadota</taxon>
        <taxon>Alphaproteobacteria</taxon>
        <taxon>Caulobacterales</taxon>
        <taxon>Caulobacteraceae</taxon>
        <taxon>Phenylobacterium</taxon>
    </lineage>
</organism>
<dbReference type="CDD" id="cd00293">
    <property type="entry name" value="USP-like"/>
    <property type="match status" value="1"/>
</dbReference>
<proteinExistence type="predicted"/>
<evidence type="ECO:0000313" key="2">
    <source>
        <dbReference type="Proteomes" id="UP001598130"/>
    </source>
</evidence>
<sequence>MTYTTIVVDASPAPSVRQTLEAAKAFAEAFGATLDVVSCAWPDTSLLAQALGSGNVASAQWQTQVMEEALQTTRHLGEQVMQGSQLQSTWCSSVAEPVRVLCDHLFTADLAITGPGDRGPFCSADPTNLALRSGAPVLRLGREPSDTQFEHVLIAWKDCREARRAVHDALPILQAAKSVWVVGVGDEVTTDRLGALSQHLARHKVAAQPLHLARSEDGVCAQILRQAKTEGCGLIVSGAYSRNRHSERILGGVTRDLHSDDQMSWYFAH</sequence>
<comment type="caution">
    <text evidence="1">The sequence shown here is derived from an EMBL/GenBank/DDBJ whole genome shotgun (WGS) entry which is preliminary data.</text>
</comment>
<keyword evidence="2" id="KW-1185">Reference proteome</keyword>
<evidence type="ECO:0000313" key="1">
    <source>
        <dbReference type="EMBL" id="MFD3264383.1"/>
    </source>
</evidence>
<dbReference type="EMBL" id="JAOTJD010000017">
    <property type="protein sequence ID" value="MFD3264383.1"/>
    <property type="molecule type" value="Genomic_DNA"/>
</dbReference>
<dbReference type="Gene3D" id="3.40.50.12370">
    <property type="match status" value="1"/>
</dbReference>
<name>A0ABW6CMS6_9CAUL</name>
<accession>A0ABW6CMS6</accession>
<dbReference type="RefSeq" id="WP_377369967.1">
    <property type="nucleotide sequence ID" value="NZ_JAOTJD010000017.1"/>
</dbReference>
<gene>
    <name evidence="1" type="ORF">OCL97_10490</name>
</gene>
<dbReference type="Proteomes" id="UP001598130">
    <property type="component" value="Unassembled WGS sequence"/>
</dbReference>
<reference evidence="1 2" key="1">
    <citation type="submission" date="2022-09" db="EMBL/GenBank/DDBJ databases">
        <title>New species of Phenylobacterium.</title>
        <authorList>
            <person name="Mieszkin S."/>
        </authorList>
    </citation>
    <scope>NUCLEOTIDE SEQUENCE [LARGE SCALE GENOMIC DNA]</scope>
    <source>
        <strain evidence="1 2">HK31-G</strain>
    </source>
</reference>